<comment type="cofactor">
    <cofactor evidence="1">
        <name>[4Fe-4S] cluster</name>
        <dbReference type="ChEBI" id="CHEBI:49883"/>
    </cofactor>
</comment>
<dbReference type="InterPro" id="IPR007197">
    <property type="entry name" value="rSAM"/>
</dbReference>
<comment type="caution">
    <text evidence="9">The sequence shown here is derived from an EMBL/GenBank/DDBJ whole genome shotgun (WGS) entry which is preliminary data.</text>
</comment>
<dbReference type="InterPro" id="IPR050377">
    <property type="entry name" value="Radical_SAM_PqqE_MftC-like"/>
</dbReference>
<dbReference type="Proteomes" id="UP000260773">
    <property type="component" value="Unassembled WGS sequence"/>
</dbReference>
<evidence type="ECO:0000256" key="1">
    <source>
        <dbReference type="ARBA" id="ARBA00001966"/>
    </source>
</evidence>
<keyword evidence="4" id="KW-0479">Metal-binding</keyword>
<keyword evidence="6" id="KW-0408">Iron</keyword>
<dbReference type="EMBL" id="QVEP01000002">
    <property type="protein sequence ID" value="RGB82234.1"/>
    <property type="molecule type" value="Genomic_DNA"/>
</dbReference>
<dbReference type="SUPFAM" id="SSF102114">
    <property type="entry name" value="Radical SAM enzymes"/>
    <property type="match status" value="1"/>
</dbReference>
<dbReference type="AlphaFoldDB" id="A0A3E2TT06"/>
<dbReference type="InterPro" id="IPR000385">
    <property type="entry name" value="MoaA_NifB_PqqE_Fe-S-bd_CS"/>
</dbReference>
<dbReference type="PANTHER" id="PTHR11228">
    <property type="entry name" value="RADICAL SAM DOMAIN PROTEIN"/>
    <property type="match status" value="1"/>
</dbReference>
<organism evidence="9 10">
    <name type="scientific">Coprococcus catus</name>
    <dbReference type="NCBI Taxonomy" id="116085"/>
    <lineage>
        <taxon>Bacteria</taxon>
        <taxon>Bacillati</taxon>
        <taxon>Bacillota</taxon>
        <taxon>Clostridia</taxon>
        <taxon>Lachnospirales</taxon>
        <taxon>Lachnospiraceae</taxon>
        <taxon>Coprococcus</taxon>
    </lineage>
</organism>
<keyword evidence="5" id="KW-0560">Oxidoreductase</keyword>
<evidence type="ECO:0000256" key="2">
    <source>
        <dbReference type="ARBA" id="ARBA00022485"/>
    </source>
</evidence>
<protein>
    <submittedName>
        <fullName evidence="9">Radical SAM protein</fullName>
    </submittedName>
</protein>
<dbReference type="Gene3D" id="3.20.20.70">
    <property type="entry name" value="Aldolase class I"/>
    <property type="match status" value="1"/>
</dbReference>
<name>A0A3E2TT06_9FIRM</name>
<dbReference type="GO" id="GO:0016491">
    <property type="term" value="F:oxidoreductase activity"/>
    <property type="evidence" value="ECO:0007669"/>
    <property type="project" value="UniProtKB-KW"/>
</dbReference>
<dbReference type="CDD" id="cd01335">
    <property type="entry name" value="Radical_SAM"/>
    <property type="match status" value="1"/>
</dbReference>
<sequence length="138" mass="15440">MKKKRFQKIYIEIINRCNLSCSFCPTSDRPARMMSVDEFAKIAAQVTPFTDYICLHVKGEPLMHPWLGDILAIAHQNGLKVNLTTNAVLLPEKHQLLLGETAPRQISLSLHSLMPIPCIPGISAPIFRMPLILPGLLQ</sequence>
<evidence type="ECO:0000259" key="8">
    <source>
        <dbReference type="PROSITE" id="PS51918"/>
    </source>
</evidence>
<dbReference type="InterPro" id="IPR013785">
    <property type="entry name" value="Aldolase_TIM"/>
</dbReference>
<dbReference type="PANTHER" id="PTHR11228:SF7">
    <property type="entry name" value="PQQA PEPTIDE CYCLASE"/>
    <property type="match status" value="1"/>
</dbReference>
<dbReference type="PROSITE" id="PS01305">
    <property type="entry name" value="MOAA_NIFB_PQQE"/>
    <property type="match status" value="1"/>
</dbReference>
<evidence type="ECO:0000256" key="5">
    <source>
        <dbReference type="ARBA" id="ARBA00023002"/>
    </source>
</evidence>
<keyword evidence="7" id="KW-0411">Iron-sulfur</keyword>
<evidence type="ECO:0000313" key="9">
    <source>
        <dbReference type="EMBL" id="RGB82234.1"/>
    </source>
</evidence>
<evidence type="ECO:0000256" key="7">
    <source>
        <dbReference type="ARBA" id="ARBA00023014"/>
    </source>
</evidence>
<proteinExistence type="predicted"/>
<dbReference type="InterPro" id="IPR058240">
    <property type="entry name" value="rSAM_sf"/>
</dbReference>
<evidence type="ECO:0000313" key="10">
    <source>
        <dbReference type="Proteomes" id="UP000260773"/>
    </source>
</evidence>
<evidence type="ECO:0000256" key="6">
    <source>
        <dbReference type="ARBA" id="ARBA00023004"/>
    </source>
</evidence>
<reference evidence="9 10" key="1">
    <citation type="submission" date="2018-08" db="EMBL/GenBank/DDBJ databases">
        <title>A genome reference for cultivated species of the human gut microbiota.</title>
        <authorList>
            <person name="Zou Y."/>
            <person name="Xue W."/>
            <person name="Luo G."/>
        </authorList>
    </citation>
    <scope>NUCLEOTIDE SEQUENCE [LARGE SCALE GENOMIC DNA]</scope>
    <source>
        <strain evidence="9 10">AF45-17</strain>
    </source>
</reference>
<dbReference type="Pfam" id="PF04055">
    <property type="entry name" value="Radical_SAM"/>
    <property type="match status" value="1"/>
</dbReference>
<accession>A0A3E2TT06</accession>
<dbReference type="PROSITE" id="PS51918">
    <property type="entry name" value="RADICAL_SAM"/>
    <property type="match status" value="1"/>
</dbReference>
<dbReference type="GO" id="GO:0046872">
    <property type="term" value="F:metal ion binding"/>
    <property type="evidence" value="ECO:0007669"/>
    <property type="project" value="UniProtKB-KW"/>
</dbReference>
<dbReference type="SFLD" id="SFLDS00029">
    <property type="entry name" value="Radical_SAM"/>
    <property type="match status" value="1"/>
</dbReference>
<gene>
    <name evidence="9" type="ORF">DW070_01570</name>
</gene>
<feature type="domain" description="Radical SAM core" evidence="8">
    <location>
        <begin position="3"/>
        <end position="138"/>
    </location>
</feature>
<keyword evidence="3" id="KW-0949">S-adenosyl-L-methionine</keyword>
<keyword evidence="2" id="KW-0004">4Fe-4S</keyword>
<evidence type="ECO:0000256" key="4">
    <source>
        <dbReference type="ARBA" id="ARBA00022723"/>
    </source>
</evidence>
<dbReference type="SFLD" id="SFLDG01067">
    <property type="entry name" value="SPASM/twitch_domain_containing"/>
    <property type="match status" value="1"/>
</dbReference>
<dbReference type="GO" id="GO:0051539">
    <property type="term" value="F:4 iron, 4 sulfur cluster binding"/>
    <property type="evidence" value="ECO:0007669"/>
    <property type="project" value="UniProtKB-KW"/>
</dbReference>
<evidence type="ECO:0000256" key="3">
    <source>
        <dbReference type="ARBA" id="ARBA00022691"/>
    </source>
</evidence>